<sequence>MQQNETMHVGMVTIMVVVIIFGGIFVLQGMDLHKKVVREEMQFHELQTQYYSIEKQVRDEAPTNSMLTKQLTMIQNYPSSLMSMKLIGVGKILTGICIVLIGILFALLLMPLRLYMMIQPQPMPTPKKKSRTPKKKTT</sequence>
<reference evidence="3" key="1">
    <citation type="submission" date="2017-09" db="EMBL/GenBank/DDBJ databases">
        <title>Depth-based differentiation of microbial function through sediment-hosted aquifers and enrichment of novel symbionts in the deep terrestrial subsurface.</title>
        <authorList>
            <person name="Probst A.J."/>
            <person name="Ladd B."/>
            <person name="Jarett J.K."/>
            <person name="Geller-Mcgrath D.E."/>
            <person name="Sieber C.M.K."/>
            <person name="Emerson J.B."/>
            <person name="Anantharaman K."/>
            <person name="Thomas B.C."/>
            <person name="Malmstrom R."/>
            <person name="Stieglmeier M."/>
            <person name="Klingl A."/>
            <person name="Woyke T."/>
            <person name="Ryan C.M."/>
            <person name="Banfield J.F."/>
        </authorList>
    </citation>
    <scope>NUCLEOTIDE SEQUENCE [LARGE SCALE GENOMIC DNA]</scope>
</reference>
<keyword evidence="1" id="KW-0812">Transmembrane</keyword>
<gene>
    <name evidence="2" type="ORF">COU30_00610</name>
</gene>
<accession>A0A2M6P258</accession>
<feature type="transmembrane region" description="Helical" evidence="1">
    <location>
        <begin position="6"/>
        <end position="27"/>
    </location>
</feature>
<keyword evidence="1" id="KW-0472">Membrane</keyword>
<evidence type="ECO:0000313" key="3">
    <source>
        <dbReference type="Proteomes" id="UP000228528"/>
    </source>
</evidence>
<dbReference type="EMBL" id="PFBW01000029">
    <property type="protein sequence ID" value="PIR77781.1"/>
    <property type="molecule type" value="Genomic_DNA"/>
</dbReference>
<dbReference type="Proteomes" id="UP000228528">
    <property type="component" value="Unassembled WGS sequence"/>
</dbReference>
<organism evidence="2 3">
    <name type="scientific">Candidatus Magasanikbacteria bacterium CG10_big_fil_rev_8_21_14_0_10_38_6</name>
    <dbReference type="NCBI Taxonomy" id="1974647"/>
    <lineage>
        <taxon>Bacteria</taxon>
        <taxon>Candidatus Magasanikiibacteriota</taxon>
    </lineage>
</organism>
<feature type="transmembrane region" description="Helical" evidence="1">
    <location>
        <begin position="92"/>
        <end position="116"/>
    </location>
</feature>
<evidence type="ECO:0000256" key="1">
    <source>
        <dbReference type="SAM" id="Phobius"/>
    </source>
</evidence>
<protein>
    <submittedName>
        <fullName evidence="2">Uncharacterized protein</fullName>
    </submittedName>
</protein>
<dbReference type="AlphaFoldDB" id="A0A2M6P258"/>
<comment type="caution">
    <text evidence="2">The sequence shown here is derived from an EMBL/GenBank/DDBJ whole genome shotgun (WGS) entry which is preliminary data.</text>
</comment>
<name>A0A2M6P258_9BACT</name>
<proteinExistence type="predicted"/>
<keyword evidence="1" id="KW-1133">Transmembrane helix</keyword>
<evidence type="ECO:0000313" key="2">
    <source>
        <dbReference type="EMBL" id="PIR77781.1"/>
    </source>
</evidence>